<evidence type="ECO:0000313" key="2">
    <source>
        <dbReference type="EMBL" id="CAB4781962.1"/>
    </source>
</evidence>
<organism evidence="1">
    <name type="scientific">freshwater metagenome</name>
    <dbReference type="NCBI Taxonomy" id="449393"/>
    <lineage>
        <taxon>unclassified sequences</taxon>
        <taxon>metagenomes</taxon>
        <taxon>ecological metagenomes</taxon>
    </lineage>
</organism>
<evidence type="ECO:0000313" key="3">
    <source>
        <dbReference type="EMBL" id="CAB5037568.1"/>
    </source>
</evidence>
<dbReference type="EMBL" id="CAFBPY010000081">
    <property type="protein sequence ID" value="CAB5037568.1"/>
    <property type="molecule type" value="Genomic_DNA"/>
</dbReference>
<dbReference type="AlphaFoldDB" id="A0A6J6PA99"/>
<protein>
    <submittedName>
        <fullName evidence="1">Unannotated protein</fullName>
    </submittedName>
</protein>
<gene>
    <name evidence="1" type="ORF">UFOPK2360_01261</name>
    <name evidence="2" type="ORF">UFOPK2922_01109</name>
    <name evidence="3" type="ORF">UFOPK4209_00613</name>
</gene>
<sequence>MPSTVRVLIKSAGKIVSHPSDLYRSVKSSSFPDLTYPSSSIPACAWNESGGSFASRRLVSTAFALTPAPPAIDAFTYSVSGLFVLNTDSMPASPRASPPDDHQVKISSCGSAATVSSVAAVSSAAFSDEQPAARSAITARPAATRYELLRIHIPFSARVFGCSRTTE</sequence>
<dbReference type="EMBL" id="CAEZZS010000057">
    <property type="protein sequence ID" value="CAB4781962.1"/>
    <property type="molecule type" value="Genomic_DNA"/>
</dbReference>
<reference evidence="1" key="1">
    <citation type="submission" date="2020-05" db="EMBL/GenBank/DDBJ databases">
        <authorList>
            <person name="Chiriac C."/>
            <person name="Salcher M."/>
            <person name="Ghai R."/>
            <person name="Kavagutti S V."/>
        </authorList>
    </citation>
    <scope>NUCLEOTIDE SEQUENCE</scope>
</reference>
<dbReference type="EMBL" id="CAEZXH010000105">
    <property type="protein sequence ID" value="CAB4693244.1"/>
    <property type="molecule type" value="Genomic_DNA"/>
</dbReference>
<name>A0A6J6PA99_9ZZZZ</name>
<accession>A0A6J6PA99</accession>
<proteinExistence type="predicted"/>
<evidence type="ECO:0000313" key="1">
    <source>
        <dbReference type="EMBL" id="CAB4693244.1"/>
    </source>
</evidence>